<feature type="transmembrane region" description="Helical" evidence="1">
    <location>
        <begin position="244"/>
        <end position="265"/>
    </location>
</feature>
<organism evidence="2 3">
    <name type="scientific">Skermania pinensis</name>
    <dbReference type="NCBI Taxonomy" id="39122"/>
    <lineage>
        <taxon>Bacteria</taxon>
        <taxon>Bacillati</taxon>
        <taxon>Actinomycetota</taxon>
        <taxon>Actinomycetes</taxon>
        <taxon>Mycobacteriales</taxon>
        <taxon>Gordoniaceae</taxon>
        <taxon>Skermania</taxon>
    </lineage>
</organism>
<dbReference type="Proteomes" id="UP000887023">
    <property type="component" value="Chromosome"/>
</dbReference>
<dbReference type="RefSeq" id="WP_066470836.1">
    <property type="nucleotide sequence ID" value="NZ_CBCRUZ010000022.1"/>
</dbReference>
<name>A0ABX8S646_9ACTN</name>
<accession>A0ABX8S646</accession>
<feature type="transmembrane region" description="Helical" evidence="1">
    <location>
        <begin position="147"/>
        <end position="166"/>
    </location>
</feature>
<evidence type="ECO:0000313" key="3">
    <source>
        <dbReference type="Proteomes" id="UP000887023"/>
    </source>
</evidence>
<dbReference type="EMBL" id="CP079105">
    <property type="protein sequence ID" value="QXQ12627.1"/>
    <property type="molecule type" value="Genomic_DNA"/>
</dbReference>
<keyword evidence="1" id="KW-1133">Transmembrane helix</keyword>
<feature type="transmembrane region" description="Helical" evidence="1">
    <location>
        <begin position="75"/>
        <end position="97"/>
    </location>
</feature>
<dbReference type="Pfam" id="PF09490">
    <property type="entry name" value="CbtA"/>
    <property type="match status" value="1"/>
</dbReference>
<keyword evidence="3" id="KW-1185">Reference proteome</keyword>
<evidence type="ECO:0000256" key="1">
    <source>
        <dbReference type="SAM" id="Phobius"/>
    </source>
</evidence>
<keyword evidence="1" id="KW-0812">Transmembrane</keyword>
<feature type="transmembrane region" description="Helical" evidence="1">
    <location>
        <begin position="178"/>
        <end position="201"/>
    </location>
</feature>
<sequence>MEKRIILRGMLSGAVAGLVAFIFARIFAEPLIDRAIDYEGGRDDAVAALHRAAGMAGHEGDHEIYSRTVQSTVGIGAGMIAFGVAMGALFAVVYCVCIGRVGRITPRNLALLVAGGLFLVLYAVPFVKYPANPPAVGHADTIRDRTGLYLLMVVCSGLFLLAAVWLGRRLQPRLGNWYATVAAAVGYIVTMGIVIAVLPSFGELSMNQREFGDFATETPQPLTDPAGTIVYPGFPADDLFQFRLYSFTAQAILWTIIGVGFASLAPKLFGSGDSAATPSRAASSSA</sequence>
<proteinExistence type="predicted"/>
<protein>
    <submittedName>
        <fullName evidence="2">CbtA family protein</fullName>
    </submittedName>
</protein>
<dbReference type="InterPro" id="IPR012666">
    <property type="entry name" value="CbtA_put"/>
</dbReference>
<feature type="transmembrane region" description="Helical" evidence="1">
    <location>
        <begin position="109"/>
        <end position="127"/>
    </location>
</feature>
<keyword evidence="1" id="KW-0472">Membrane</keyword>
<evidence type="ECO:0000313" key="2">
    <source>
        <dbReference type="EMBL" id="QXQ12627.1"/>
    </source>
</evidence>
<reference evidence="2" key="1">
    <citation type="submission" date="2021-07" db="EMBL/GenBank/DDBJ databases">
        <title>Candidatus Kaistella beijingensis sp. nov. isolated from a municipal wastewater treatment plant is involved in sludge foaming.</title>
        <authorList>
            <person name="Song Y."/>
            <person name="Liu S.-J."/>
        </authorList>
    </citation>
    <scope>NUCLEOTIDE SEQUENCE</scope>
    <source>
        <strain evidence="2">DSM 43998</strain>
    </source>
</reference>
<gene>
    <name evidence="2" type="ORF">KV203_11725</name>
</gene>